<dbReference type="STRING" id="5643.A0A060SQ00"/>
<evidence type="ECO:0000256" key="1">
    <source>
        <dbReference type="ARBA" id="ARBA00006484"/>
    </source>
</evidence>
<dbReference type="AlphaFoldDB" id="A0A060SQ00"/>
<dbReference type="Gene3D" id="3.40.50.720">
    <property type="entry name" value="NAD(P)-binding Rossmann-like Domain"/>
    <property type="match status" value="1"/>
</dbReference>
<dbReference type="Pfam" id="PF00106">
    <property type="entry name" value="adh_short"/>
    <property type="match status" value="1"/>
</dbReference>
<keyword evidence="2" id="KW-0521">NADP</keyword>
<sequence>MKASCLDITTTDNNLKKFVADTVSTYPDLDTIILASGIQHVFDFTKPGDIDFSKFQDEINTNYISIFKLIVMFLPHFLQLNDMGRPTFIIPITSTLSIVPSAMVPDYSATKAALHSLSITLRLQMAKTRIHIMEILPPLVESELHDRKYHIQYLAVCSSGVL</sequence>
<name>A0A060SQ00_PYCCI</name>
<dbReference type="PROSITE" id="PS00061">
    <property type="entry name" value="ADH_SHORT"/>
    <property type="match status" value="1"/>
</dbReference>
<dbReference type="GO" id="GO:0016491">
    <property type="term" value="F:oxidoreductase activity"/>
    <property type="evidence" value="ECO:0007669"/>
    <property type="project" value="UniProtKB-KW"/>
</dbReference>
<dbReference type="PANTHER" id="PTHR43669:SF11">
    <property type="entry name" value="SHORT-CHAIN DEHYDROGENASE_OXIDOREDUCTASE"/>
    <property type="match status" value="1"/>
</dbReference>
<keyword evidence="3" id="KW-0560">Oxidoreductase</keyword>
<evidence type="ECO:0000313" key="4">
    <source>
        <dbReference type="EMBL" id="CDO76627.1"/>
    </source>
</evidence>
<dbReference type="InterPro" id="IPR002347">
    <property type="entry name" value="SDR_fam"/>
</dbReference>
<dbReference type="HOGENOM" id="CLU_1636255_0_0_1"/>
<dbReference type="PANTHER" id="PTHR43669">
    <property type="entry name" value="5-KETO-D-GLUCONATE 5-REDUCTASE"/>
    <property type="match status" value="1"/>
</dbReference>
<proteinExistence type="inferred from homology"/>
<dbReference type="InterPro" id="IPR020904">
    <property type="entry name" value="Sc_DH/Rdtase_CS"/>
</dbReference>
<protein>
    <submittedName>
        <fullName evidence="4">Uncharacterized protein</fullName>
    </submittedName>
</protein>
<keyword evidence="5" id="KW-1185">Reference proteome</keyword>
<comment type="similarity">
    <text evidence="1">Belongs to the short-chain dehydrogenases/reductases (SDR) family.</text>
</comment>
<gene>
    <name evidence="4" type="ORF">BN946_scf184868.g41</name>
</gene>
<dbReference type="InterPro" id="IPR036291">
    <property type="entry name" value="NAD(P)-bd_dom_sf"/>
</dbReference>
<reference evidence="4" key="1">
    <citation type="submission" date="2014-01" db="EMBL/GenBank/DDBJ databases">
        <title>The genome of the white-rot fungus Pycnoporus cinnabarinus: a basidiomycete model with a versatile arsenal for lignocellulosic biomass breakdown.</title>
        <authorList>
            <person name="Levasseur A."/>
            <person name="Lomascolo A."/>
            <person name="Ruiz-Duenas F.J."/>
            <person name="Uzan E."/>
            <person name="Piumi F."/>
            <person name="Kues U."/>
            <person name="Ram A.F.J."/>
            <person name="Murat C."/>
            <person name="Haon M."/>
            <person name="Benoit I."/>
            <person name="Arfi Y."/>
            <person name="Chevret D."/>
            <person name="Drula E."/>
            <person name="Kwon M.J."/>
            <person name="Gouret P."/>
            <person name="Lesage-Meessen L."/>
            <person name="Lombard V."/>
            <person name="Mariette J."/>
            <person name="Noirot C."/>
            <person name="Park J."/>
            <person name="Patyshakuliyeva A."/>
            <person name="Wieneger R.A.B."/>
            <person name="Wosten H.A.B."/>
            <person name="Martin F."/>
            <person name="Coutinho P.M."/>
            <person name="de Vries R."/>
            <person name="Martinez A.T."/>
            <person name="Klopp C."/>
            <person name="Pontarotti P."/>
            <person name="Henrissat B."/>
            <person name="Record E."/>
        </authorList>
    </citation>
    <scope>NUCLEOTIDE SEQUENCE [LARGE SCALE GENOMIC DNA]</scope>
    <source>
        <strain evidence="4">BRFM137</strain>
    </source>
</reference>
<dbReference type="EMBL" id="CCBP010000392">
    <property type="protein sequence ID" value="CDO76627.1"/>
    <property type="molecule type" value="Genomic_DNA"/>
</dbReference>
<dbReference type="SUPFAM" id="SSF51735">
    <property type="entry name" value="NAD(P)-binding Rossmann-fold domains"/>
    <property type="match status" value="1"/>
</dbReference>
<dbReference type="OrthoDB" id="37659at2759"/>
<dbReference type="Proteomes" id="UP000029665">
    <property type="component" value="Unassembled WGS sequence"/>
</dbReference>
<comment type="caution">
    <text evidence="4">The sequence shown here is derived from an EMBL/GenBank/DDBJ whole genome shotgun (WGS) entry which is preliminary data.</text>
</comment>
<accession>A0A060SQ00</accession>
<organism evidence="4 5">
    <name type="scientific">Pycnoporus cinnabarinus</name>
    <name type="common">Cinnabar-red polypore</name>
    <name type="synonym">Trametes cinnabarina</name>
    <dbReference type="NCBI Taxonomy" id="5643"/>
    <lineage>
        <taxon>Eukaryota</taxon>
        <taxon>Fungi</taxon>
        <taxon>Dikarya</taxon>
        <taxon>Basidiomycota</taxon>
        <taxon>Agaricomycotina</taxon>
        <taxon>Agaricomycetes</taxon>
        <taxon>Polyporales</taxon>
        <taxon>Polyporaceae</taxon>
        <taxon>Trametes</taxon>
    </lineage>
</organism>
<evidence type="ECO:0000256" key="3">
    <source>
        <dbReference type="ARBA" id="ARBA00023002"/>
    </source>
</evidence>
<evidence type="ECO:0000313" key="5">
    <source>
        <dbReference type="Proteomes" id="UP000029665"/>
    </source>
</evidence>
<evidence type="ECO:0000256" key="2">
    <source>
        <dbReference type="ARBA" id="ARBA00022857"/>
    </source>
</evidence>